<dbReference type="InterPro" id="IPR013783">
    <property type="entry name" value="Ig-like_fold"/>
</dbReference>
<evidence type="ECO:0000313" key="11">
    <source>
        <dbReference type="Proteomes" id="UP000243528"/>
    </source>
</evidence>
<feature type="domain" description="Malectin" evidence="9">
    <location>
        <begin position="1315"/>
        <end position="1468"/>
    </location>
</feature>
<proteinExistence type="inferred from homology"/>
<dbReference type="Gene3D" id="3.40.50.200">
    <property type="entry name" value="Peptidase S8/S53 domain"/>
    <property type="match status" value="1"/>
</dbReference>
<dbReference type="SUPFAM" id="SSF63825">
    <property type="entry name" value="YWTD domain"/>
    <property type="match status" value="1"/>
</dbReference>
<dbReference type="InterPro" id="IPR015500">
    <property type="entry name" value="Peptidase_S8_subtilisin-rel"/>
</dbReference>
<feature type="active site" description="Charge relay system" evidence="5 6">
    <location>
        <position position="421"/>
    </location>
</feature>
<dbReference type="InterPro" id="IPR036852">
    <property type="entry name" value="Peptidase_S8/S53_dom_sf"/>
</dbReference>
<comment type="similarity">
    <text evidence="1 6">Belongs to the peptidase S8 family.</text>
</comment>
<evidence type="ECO:0000256" key="6">
    <source>
        <dbReference type="PROSITE-ProRule" id="PRU01240"/>
    </source>
</evidence>
<evidence type="ECO:0000256" key="3">
    <source>
        <dbReference type="ARBA" id="ARBA00022801"/>
    </source>
</evidence>
<dbReference type="GO" id="GO:0006508">
    <property type="term" value="P:proteolysis"/>
    <property type="evidence" value="ECO:0007669"/>
    <property type="project" value="UniProtKB-KW"/>
</dbReference>
<evidence type="ECO:0000259" key="8">
    <source>
        <dbReference type="Pfam" id="PF00082"/>
    </source>
</evidence>
<dbReference type="Pfam" id="PF00082">
    <property type="entry name" value="Peptidase_S8"/>
    <property type="match status" value="1"/>
</dbReference>
<dbReference type="EMBL" id="PYGE01000001">
    <property type="protein sequence ID" value="PSL08287.1"/>
    <property type="molecule type" value="Genomic_DNA"/>
</dbReference>
<dbReference type="InterPro" id="IPR008979">
    <property type="entry name" value="Galactose-bd-like_sf"/>
</dbReference>
<feature type="signal peptide" evidence="7">
    <location>
        <begin position="1"/>
        <end position="34"/>
    </location>
</feature>
<dbReference type="GO" id="GO:0004252">
    <property type="term" value="F:serine-type endopeptidase activity"/>
    <property type="evidence" value="ECO:0007669"/>
    <property type="project" value="UniProtKB-UniRule"/>
</dbReference>
<dbReference type="InterPro" id="IPR021720">
    <property type="entry name" value="Malectin_dom"/>
</dbReference>
<dbReference type="InterPro" id="IPR000209">
    <property type="entry name" value="Peptidase_S8/S53_dom"/>
</dbReference>
<keyword evidence="4 6" id="KW-0720">Serine protease</keyword>
<dbReference type="Pfam" id="PF11721">
    <property type="entry name" value="Malectin"/>
    <property type="match status" value="1"/>
</dbReference>
<dbReference type="OrthoDB" id="9813435at2"/>
<dbReference type="SUPFAM" id="SSF49785">
    <property type="entry name" value="Galactose-binding domain-like"/>
    <property type="match status" value="1"/>
</dbReference>
<dbReference type="PANTHER" id="PTHR43806">
    <property type="entry name" value="PEPTIDASE S8"/>
    <property type="match status" value="1"/>
</dbReference>
<keyword evidence="7" id="KW-0732">Signal</keyword>
<name>A0A2P8EFP1_9ACTN</name>
<dbReference type="Proteomes" id="UP000243528">
    <property type="component" value="Unassembled WGS sequence"/>
</dbReference>
<evidence type="ECO:0000313" key="10">
    <source>
        <dbReference type="EMBL" id="PSL08287.1"/>
    </source>
</evidence>
<protein>
    <submittedName>
        <fullName evidence="10">Subtilisin family serine protease</fullName>
    </submittedName>
</protein>
<dbReference type="Pfam" id="PF13620">
    <property type="entry name" value="CarboxypepD_reg"/>
    <property type="match status" value="3"/>
</dbReference>
<sequence length="1470" mass="154494">MQHPPPRRRRHLAVLLSVFALIATVLGAAPAAQADFGRPAEPVDPMDKIEQGVFDDLDTKNVADYWVRLSAKADTGKAATTDDWTTRGQQVVDELKSTARRSQAGVRKLLDSRGIGYEPYWITNAILVRDGDRALAERLAAMDAVEQIRAPRTYQPPDPVESKPSSDMGTNALEWGVENINADDVWADYGVTGEGIVVANIDSGVDYDHPALVDSYRGNNGDGTFDHDYNWFDATGTSDEPFDGAASSHGTHTMGTMAGDDGEGNQIGVAPGVQWIAANGCNTCSDADLIASGEWMLAPTDLNGENPDVSMRPHIINNSWGSRFPSNDPFMEDILNEWAASGIFGVWSNGNSGSSCESSGSPGSRIINYSVGAYDSSGSIASFSARGPGQEGEIKPNIAAPGVDVRSSVDGGGYGFLSGTSMASPHVAGAIALLWSGAPALIGDVDGTRTLLNETAIDTADDQCGGTPENNNVWGEGKLDALALLDAAPTGDTGTLAGTVTDADGAPVEGATVSVTGPMERETSTDAVGAYGLTLSTGSYAVTVSAFGYETTTTTVEIVAEETATHDVTLETATSFPVSGTVTDAVSGEPVAGATVTVDGTSIAPATTDATGAYTFDSVPAGSYTVTADGGRCSVPVTEDLTVDGPTTLDVVLEKRTDGFGYFCSTGPADYVEGDTPVGLSGDESTTTVELPFDFPLYGESYDTAYLSTNGHLNFLEPVTDYSNSELPESSAPNAALYPFWDDMRVDDTASVHTGTVDGGFVIEYRDVEFFGDDDVRVDFAVTLHEDGSIDFAYRNLDPGVERELGASATVGIENADGTDALQYSFNEAALSSGTGITFALPPNGFVSGTVTDANDGLPVAGATVSAVSPDGTVAREVTTGDDGSYSMQLFLGSYTVRAANSGYVTGSDDLVVDTDGETNTVDFALNTGVADIEHDPLSWTITEGQSRSGEVTVTNTGSADLNWEIGELIRSAGRQRTPSIDRDGMARQADPNARTALGLYTDEQLKQMRKTEPTPTDTGDVLRQWNTEGVSVAWGTGYDGDVWVSDPDAVTNHQFSPDGTPGDVFSGDWGGTWNGDMAQDTSSGAMCQVNVGGDNAIHCFDQADGSEQYTISGSGWTGISQRGLAYNPTDDTFYVGGWNEGVIYTVAGRSHDNPGETLAQCTPEDGSIAGLAYNPTADVIWMVNSSLTTYLYQLSPENCETISTIAFPEQGSGPGAGLAMNASGALWATSQLSNTAYLIDSGVPNVTDVPWVGSDPSSGTLAPGESTTVTVTVDSTGIERGLHEATLNIATNAGRVPTTSVPVSILVPAYRTGVNAGGGEHTDGIGDLWSGDQRYSSGSWGWVGQRAQPEKTGKTVGGTDEQGLFQSRRQGIFGYRFDDVPAGTYEVELGFAEFKANMLPARRVFDVSVNGDYVLVNHDVAAEVRGLWADEHTFVVEHEGGPLEVTFHDRFGYQLPIVNALRVTDRPDL</sequence>
<dbReference type="GO" id="GO:0005975">
    <property type="term" value="P:carbohydrate metabolic process"/>
    <property type="evidence" value="ECO:0007669"/>
    <property type="project" value="UniProtKB-ARBA"/>
</dbReference>
<dbReference type="InterPro" id="IPR050131">
    <property type="entry name" value="Peptidase_S8_subtilisin-like"/>
</dbReference>
<dbReference type="PROSITE" id="PS51892">
    <property type="entry name" value="SUBTILASE"/>
    <property type="match status" value="1"/>
</dbReference>
<dbReference type="Gene3D" id="2.60.40.10">
    <property type="entry name" value="Immunoglobulins"/>
    <property type="match status" value="1"/>
</dbReference>
<dbReference type="PRINTS" id="PR00723">
    <property type="entry name" value="SUBTILISIN"/>
</dbReference>
<dbReference type="SUPFAM" id="SSF49464">
    <property type="entry name" value="Carboxypeptidase regulatory domain-like"/>
    <property type="match status" value="3"/>
</dbReference>
<dbReference type="PROSITE" id="PS51318">
    <property type="entry name" value="TAT"/>
    <property type="match status" value="1"/>
</dbReference>
<evidence type="ECO:0000256" key="7">
    <source>
        <dbReference type="SAM" id="SignalP"/>
    </source>
</evidence>
<dbReference type="PROSITE" id="PS00138">
    <property type="entry name" value="SUBTILASE_SER"/>
    <property type="match status" value="1"/>
</dbReference>
<dbReference type="InterPro" id="IPR008969">
    <property type="entry name" value="CarboxyPept-like_regulatory"/>
</dbReference>
<dbReference type="SUPFAM" id="SSF52743">
    <property type="entry name" value="Subtilisin-like"/>
    <property type="match status" value="1"/>
</dbReference>
<feature type="active site" description="Charge relay system" evidence="5 6">
    <location>
        <position position="249"/>
    </location>
</feature>
<dbReference type="Gene3D" id="2.60.120.430">
    <property type="entry name" value="Galactose-binding lectin"/>
    <property type="match status" value="1"/>
</dbReference>
<organism evidence="10 11">
    <name type="scientific">Haloactinopolyspora alba</name>
    <dbReference type="NCBI Taxonomy" id="648780"/>
    <lineage>
        <taxon>Bacteria</taxon>
        <taxon>Bacillati</taxon>
        <taxon>Actinomycetota</taxon>
        <taxon>Actinomycetes</taxon>
        <taxon>Jiangellales</taxon>
        <taxon>Jiangellaceae</taxon>
        <taxon>Haloactinopolyspora</taxon>
    </lineage>
</organism>
<dbReference type="RefSeq" id="WP_129710813.1">
    <property type="nucleotide sequence ID" value="NZ_ML142897.1"/>
</dbReference>
<evidence type="ECO:0000256" key="2">
    <source>
        <dbReference type="ARBA" id="ARBA00022670"/>
    </source>
</evidence>
<feature type="chain" id="PRO_5039486731" evidence="7">
    <location>
        <begin position="35"/>
        <end position="1470"/>
    </location>
</feature>
<keyword evidence="2 6" id="KW-0645">Protease</keyword>
<evidence type="ECO:0000259" key="9">
    <source>
        <dbReference type="Pfam" id="PF11721"/>
    </source>
</evidence>
<dbReference type="Gene3D" id="2.60.40.1120">
    <property type="entry name" value="Carboxypeptidase-like, regulatory domain"/>
    <property type="match status" value="3"/>
</dbReference>
<comment type="caution">
    <text evidence="10">The sequence shown here is derived from an EMBL/GenBank/DDBJ whole genome shotgun (WGS) entry which is preliminary data.</text>
</comment>
<keyword evidence="3 6" id="KW-0378">Hydrolase</keyword>
<dbReference type="PANTHER" id="PTHR43806:SF11">
    <property type="entry name" value="CEREVISIN-RELATED"/>
    <property type="match status" value="1"/>
</dbReference>
<accession>A0A2P8EFP1</accession>
<dbReference type="InterPro" id="IPR023828">
    <property type="entry name" value="Peptidase_S8_Ser-AS"/>
</dbReference>
<feature type="active site" description="Charge relay system" evidence="5 6">
    <location>
        <position position="202"/>
    </location>
</feature>
<evidence type="ECO:0000256" key="5">
    <source>
        <dbReference type="PIRSR" id="PIRSR615500-1"/>
    </source>
</evidence>
<feature type="domain" description="Peptidase S8/S53" evidence="8">
    <location>
        <begin position="193"/>
        <end position="463"/>
    </location>
</feature>
<evidence type="ECO:0000256" key="1">
    <source>
        <dbReference type="ARBA" id="ARBA00011073"/>
    </source>
</evidence>
<keyword evidence="11" id="KW-1185">Reference proteome</keyword>
<gene>
    <name evidence="10" type="ORF">CLV30_101258</name>
</gene>
<dbReference type="InterPro" id="IPR006311">
    <property type="entry name" value="TAT_signal"/>
</dbReference>
<reference evidence="10 11" key="1">
    <citation type="submission" date="2018-03" db="EMBL/GenBank/DDBJ databases">
        <title>Genomic Encyclopedia of Archaeal and Bacterial Type Strains, Phase II (KMG-II): from individual species to whole genera.</title>
        <authorList>
            <person name="Goeker M."/>
        </authorList>
    </citation>
    <scope>NUCLEOTIDE SEQUENCE [LARGE SCALE GENOMIC DNA]</scope>
    <source>
        <strain evidence="10 11">DSM 45211</strain>
    </source>
</reference>
<evidence type="ECO:0000256" key="4">
    <source>
        <dbReference type="ARBA" id="ARBA00022825"/>
    </source>
</evidence>